<protein>
    <submittedName>
        <fullName evidence="2">Uncharacterized protein</fullName>
    </submittedName>
</protein>
<organism evidence="2 3">
    <name type="scientific">Campylobacter gastrosuis</name>
    <dbReference type="NCBI Taxonomy" id="2974576"/>
    <lineage>
        <taxon>Bacteria</taxon>
        <taxon>Pseudomonadati</taxon>
        <taxon>Campylobacterota</taxon>
        <taxon>Epsilonproteobacteria</taxon>
        <taxon>Campylobacterales</taxon>
        <taxon>Campylobacteraceae</taxon>
        <taxon>Campylobacter</taxon>
    </lineage>
</organism>
<proteinExistence type="predicted"/>
<feature type="chain" id="PRO_5046863211" evidence="1">
    <location>
        <begin position="23"/>
        <end position="82"/>
    </location>
</feature>
<name>A0ABT7HSI4_9BACT</name>
<accession>A0ABT7HSI4</accession>
<dbReference type="RefSeq" id="WP_284938638.1">
    <property type="nucleotide sequence ID" value="NZ_JANURM010000026.1"/>
</dbReference>
<reference evidence="2" key="2">
    <citation type="journal article" date="2023" name="Microorganisms">
        <title>Isolation and Genomic Characteristics of Cat-Borne Campylobacter felis sp. nov. and Sheep-Borne Campylobacter ovis sp. nov.</title>
        <authorList>
            <person name="Wang H."/>
            <person name="Li Y."/>
            <person name="Gu Y."/>
            <person name="Zhou G."/>
            <person name="Chen X."/>
            <person name="Zhang X."/>
            <person name="Shao Z."/>
            <person name="Zhang J."/>
            <person name="Zhang M."/>
        </authorList>
    </citation>
    <scope>NUCLEOTIDE SEQUENCE</scope>
    <source>
        <strain evidence="2">PS10</strain>
    </source>
</reference>
<evidence type="ECO:0000256" key="1">
    <source>
        <dbReference type="SAM" id="SignalP"/>
    </source>
</evidence>
<keyword evidence="3" id="KW-1185">Reference proteome</keyword>
<sequence>MKTRFLNLSLATFVALTSSLSASESLAEALQSSTIGGSVFSYYDMDKTEYFPPASSKNPNRQHIGGIGAELKFLTGSYYGFN</sequence>
<keyword evidence="1" id="KW-0732">Signal</keyword>
<dbReference type="Proteomes" id="UP001173801">
    <property type="component" value="Unassembled WGS sequence"/>
</dbReference>
<reference evidence="2" key="1">
    <citation type="submission" date="2022-08" db="EMBL/GenBank/DDBJ databases">
        <authorList>
            <person name="Wang H."/>
        </authorList>
    </citation>
    <scope>NUCLEOTIDE SEQUENCE</scope>
    <source>
        <strain evidence="2">PS10</strain>
    </source>
</reference>
<dbReference type="EMBL" id="JANURM010000026">
    <property type="protein sequence ID" value="MDL0089887.1"/>
    <property type="molecule type" value="Genomic_DNA"/>
</dbReference>
<evidence type="ECO:0000313" key="3">
    <source>
        <dbReference type="Proteomes" id="UP001173801"/>
    </source>
</evidence>
<comment type="caution">
    <text evidence="2">The sequence shown here is derived from an EMBL/GenBank/DDBJ whole genome shotgun (WGS) entry which is preliminary data.</text>
</comment>
<gene>
    <name evidence="2" type="ORF">NYG85_11020</name>
</gene>
<evidence type="ECO:0000313" key="2">
    <source>
        <dbReference type="EMBL" id="MDL0089887.1"/>
    </source>
</evidence>
<feature type="signal peptide" evidence="1">
    <location>
        <begin position="1"/>
        <end position="22"/>
    </location>
</feature>